<organism evidence="2 3">
    <name type="scientific">Cyclospora cayetanensis</name>
    <dbReference type="NCBI Taxonomy" id="88456"/>
    <lineage>
        <taxon>Eukaryota</taxon>
        <taxon>Sar</taxon>
        <taxon>Alveolata</taxon>
        <taxon>Apicomplexa</taxon>
        <taxon>Conoidasida</taxon>
        <taxon>Coccidia</taxon>
        <taxon>Eucoccidiorida</taxon>
        <taxon>Eimeriorina</taxon>
        <taxon>Eimeriidae</taxon>
        <taxon>Cyclospora</taxon>
    </lineage>
</organism>
<dbReference type="AlphaFoldDB" id="A0A1D3DAK3"/>
<feature type="region of interest" description="Disordered" evidence="1">
    <location>
        <begin position="319"/>
        <end position="373"/>
    </location>
</feature>
<feature type="compositionally biased region" description="Low complexity" evidence="1">
    <location>
        <begin position="361"/>
        <end position="373"/>
    </location>
</feature>
<dbReference type="Proteomes" id="UP000095192">
    <property type="component" value="Unassembled WGS sequence"/>
</dbReference>
<sequence length="541" mass="52667">MFGIPQGTNFANAAAGSSALDGRSTEALSPPAAVNSLSKGQGGVASSATLVDAANTSQGLSAAASSVFSNTPLRAPAFGAGADTRGVSGSTTATGILFGGPSSGSASGGPLFRGPSSGSASGGPLFGSFASGSASGGPLFGGPPAARPLPSGGLFGSAVGEAAVQEGTRQAALSHQNNKAASNRVGTAAASEGLLASSSSSGLFGGAAARGPFSAARSKGNSLPSEVSNGCPPATRSGGPFEGTAAREASSFEAGSSLFGVAAARRSNAVNGHSGGPPERSALGAALTSKGPPPGHSVGGSSLFLGSVSAAAGTGGLAATKATAGSSGSSGGPSSGPSAAHEGPSFALTGSSAFQNAGTPSEEASSGSANGGSVVAVHGRSRLCAAEGRAVPPPLPQPQGSHANPMLQADLEDGALILRVQVVQQLQQFLLDGSQASSPTGGGDGSPGGAFVGQLYGCCSHEEMLDKQQVSTASDFERLDATVPGDPEARIVSRMHIYIYIQDSTPSSLPPHKSLFPFPCRIAELFKAYFTLQGYIQLLNY</sequence>
<feature type="compositionally biased region" description="Low complexity" evidence="1">
    <location>
        <begin position="103"/>
        <end position="119"/>
    </location>
</feature>
<dbReference type="VEuPathDB" id="ToxoDB:cyc_05865"/>
<dbReference type="InParanoid" id="A0A1D3DAK3"/>
<feature type="compositionally biased region" description="Polar residues" evidence="1">
    <location>
        <begin position="219"/>
        <end position="228"/>
    </location>
</feature>
<protein>
    <submittedName>
        <fullName evidence="2">Sac3 ganp family protein</fullName>
    </submittedName>
</protein>
<reference evidence="2 3" key="1">
    <citation type="journal article" date="2016" name="BMC Genomics">
        <title>Comparative genomics reveals Cyclospora cayetanensis possesses coccidia-like metabolism and invasion components but unique surface antigens.</title>
        <authorList>
            <person name="Liu S."/>
            <person name="Wang L."/>
            <person name="Zheng H."/>
            <person name="Xu Z."/>
            <person name="Roellig D.M."/>
            <person name="Li N."/>
            <person name="Frace M.A."/>
            <person name="Tang K."/>
            <person name="Arrowood M.J."/>
            <person name="Moss D.M."/>
            <person name="Zhang L."/>
            <person name="Feng Y."/>
            <person name="Xiao L."/>
        </authorList>
    </citation>
    <scope>NUCLEOTIDE SEQUENCE [LARGE SCALE GENOMIC DNA]</scope>
    <source>
        <strain evidence="2 3">CHN_HEN01</strain>
    </source>
</reference>
<name>A0A1D3DAK3_9EIME</name>
<keyword evidence="3" id="KW-1185">Reference proteome</keyword>
<dbReference type="EMBL" id="JROU02000064">
    <property type="protein sequence ID" value="OEH80471.1"/>
    <property type="molecule type" value="Genomic_DNA"/>
</dbReference>
<accession>A0A1D3DAK3</accession>
<feature type="region of interest" description="Disordered" evidence="1">
    <location>
        <begin position="214"/>
        <end position="248"/>
    </location>
</feature>
<evidence type="ECO:0000313" key="2">
    <source>
        <dbReference type="EMBL" id="OEH80471.1"/>
    </source>
</evidence>
<feature type="compositionally biased region" description="Polar residues" evidence="1">
    <location>
        <begin position="348"/>
        <end position="359"/>
    </location>
</feature>
<evidence type="ECO:0000313" key="3">
    <source>
        <dbReference type="Proteomes" id="UP000095192"/>
    </source>
</evidence>
<dbReference type="VEuPathDB" id="ToxoDB:LOC34623658"/>
<gene>
    <name evidence="2" type="ORF">cyc_05865</name>
</gene>
<evidence type="ECO:0000256" key="1">
    <source>
        <dbReference type="SAM" id="MobiDB-lite"/>
    </source>
</evidence>
<feature type="compositionally biased region" description="Low complexity" evidence="1">
    <location>
        <begin position="335"/>
        <end position="345"/>
    </location>
</feature>
<proteinExistence type="predicted"/>
<feature type="region of interest" description="Disordered" evidence="1">
    <location>
        <begin position="93"/>
        <end position="119"/>
    </location>
</feature>
<feature type="region of interest" description="Disordered" evidence="1">
    <location>
        <begin position="269"/>
        <end position="300"/>
    </location>
</feature>
<comment type="caution">
    <text evidence="2">The sequence shown here is derived from an EMBL/GenBank/DDBJ whole genome shotgun (WGS) entry which is preliminary data.</text>
</comment>